<accession>A0AAW2TXR4</accession>
<dbReference type="Gene3D" id="3.10.10.10">
    <property type="entry name" value="HIV Type 1 Reverse Transcriptase, subunit A, domain 1"/>
    <property type="match status" value="1"/>
</dbReference>
<proteinExistence type="predicted"/>
<dbReference type="EMBL" id="JACGWJ010000007">
    <property type="protein sequence ID" value="KAL0408301.1"/>
    <property type="molecule type" value="Genomic_DNA"/>
</dbReference>
<dbReference type="SUPFAM" id="SSF56672">
    <property type="entry name" value="DNA/RNA polymerases"/>
    <property type="match status" value="1"/>
</dbReference>
<reference evidence="1" key="1">
    <citation type="submission" date="2020-06" db="EMBL/GenBank/DDBJ databases">
        <authorList>
            <person name="Li T."/>
            <person name="Hu X."/>
            <person name="Zhang T."/>
            <person name="Song X."/>
            <person name="Zhang H."/>
            <person name="Dai N."/>
            <person name="Sheng W."/>
            <person name="Hou X."/>
            <person name="Wei L."/>
        </authorList>
    </citation>
    <scope>NUCLEOTIDE SEQUENCE</scope>
    <source>
        <strain evidence="1">G02</strain>
        <tissue evidence="1">Leaf</tissue>
    </source>
</reference>
<reference evidence="1" key="2">
    <citation type="journal article" date="2024" name="Plant">
        <title>Genomic evolution and insights into agronomic trait innovations of Sesamum species.</title>
        <authorList>
            <person name="Miao H."/>
            <person name="Wang L."/>
            <person name="Qu L."/>
            <person name="Liu H."/>
            <person name="Sun Y."/>
            <person name="Le M."/>
            <person name="Wang Q."/>
            <person name="Wei S."/>
            <person name="Zheng Y."/>
            <person name="Lin W."/>
            <person name="Duan Y."/>
            <person name="Cao H."/>
            <person name="Xiong S."/>
            <person name="Wang X."/>
            <person name="Wei L."/>
            <person name="Li C."/>
            <person name="Ma Q."/>
            <person name="Ju M."/>
            <person name="Zhao R."/>
            <person name="Li G."/>
            <person name="Mu C."/>
            <person name="Tian Q."/>
            <person name="Mei H."/>
            <person name="Zhang T."/>
            <person name="Gao T."/>
            <person name="Zhang H."/>
        </authorList>
    </citation>
    <scope>NUCLEOTIDE SEQUENCE</scope>
    <source>
        <strain evidence="1">G02</strain>
    </source>
</reference>
<protein>
    <recommendedName>
        <fullName evidence="2">Reverse transcriptase domain-containing protein</fullName>
    </recommendedName>
</protein>
<name>A0AAW2TXR4_SESRA</name>
<sequence>MAMDIIVIEPIATPLRGFGGSEVMPLRTIMLPTSLGKEPRRKTHLLRYLVVDQKFAYNVILERPGLHKFQAIVSTFHLKMKFPTKEVGEVMADRKIARECYITSTQKTEQEIDIRRGKEVRDLKVPDVEEEKKKRKIEETRVEPTKHKQIELFHENVEKVTRIGSHMSKSLQAMTIEFLRQNADIFAWKPSNFSGIDPSVIVHRLNVDPSTQPCKQRKRSFGKVRNEIIEREVEKLLAAGYVVEVQFTEWLSNVVIVPKGEGKWRICTDFTDLKKAFPKDPFHLPRIDLLVDSIVGCAMLSMMDAF</sequence>
<dbReference type="PANTHER" id="PTHR24559:SF444">
    <property type="entry name" value="REVERSE TRANSCRIPTASE DOMAIN-CONTAINING PROTEIN"/>
    <property type="match status" value="1"/>
</dbReference>
<dbReference type="PANTHER" id="PTHR24559">
    <property type="entry name" value="TRANSPOSON TY3-I GAG-POL POLYPROTEIN"/>
    <property type="match status" value="1"/>
</dbReference>
<evidence type="ECO:0000313" key="1">
    <source>
        <dbReference type="EMBL" id="KAL0408301.1"/>
    </source>
</evidence>
<gene>
    <name evidence="1" type="ORF">Sradi_1764500</name>
</gene>
<comment type="caution">
    <text evidence="1">The sequence shown here is derived from an EMBL/GenBank/DDBJ whole genome shotgun (WGS) entry which is preliminary data.</text>
</comment>
<dbReference type="AlphaFoldDB" id="A0AAW2TXR4"/>
<evidence type="ECO:0008006" key="2">
    <source>
        <dbReference type="Google" id="ProtNLM"/>
    </source>
</evidence>
<dbReference type="InterPro" id="IPR053134">
    <property type="entry name" value="RNA-dir_DNA_polymerase"/>
</dbReference>
<dbReference type="InterPro" id="IPR043502">
    <property type="entry name" value="DNA/RNA_pol_sf"/>
</dbReference>
<organism evidence="1">
    <name type="scientific">Sesamum radiatum</name>
    <name type="common">Black benniseed</name>
    <dbReference type="NCBI Taxonomy" id="300843"/>
    <lineage>
        <taxon>Eukaryota</taxon>
        <taxon>Viridiplantae</taxon>
        <taxon>Streptophyta</taxon>
        <taxon>Embryophyta</taxon>
        <taxon>Tracheophyta</taxon>
        <taxon>Spermatophyta</taxon>
        <taxon>Magnoliopsida</taxon>
        <taxon>eudicotyledons</taxon>
        <taxon>Gunneridae</taxon>
        <taxon>Pentapetalae</taxon>
        <taxon>asterids</taxon>
        <taxon>lamiids</taxon>
        <taxon>Lamiales</taxon>
        <taxon>Pedaliaceae</taxon>
        <taxon>Sesamum</taxon>
    </lineage>
</organism>